<evidence type="ECO:0000313" key="1">
    <source>
        <dbReference type="EMBL" id="KAJ8625363.1"/>
    </source>
</evidence>
<keyword evidence="2" id="KW-1185">Reference proteome</keyword>
<gene>
    <name evidence="1" type="ORF">MRB53_033893</name>
</gene>
<dbReference type="EMBL" id="CM056819">
    <property type="protein sequence ID" value="KAJ8625363.1"/>
    <property type="molecule type" value="Genomic_DNA"/>
</dbReference>
<organism evidence="1 2">
    <name type="scientific">Persea americana</name>
    <name type="common">Avocado</name>
    <dbReference type="NCBI Taxonomy" id="3435"/>
    <lineage>
        <taxon>Eukaryota</taxon>
        <taxon>Viridiplantae</taxon>
        <taxon>Streptophyta</taxon>
        <taxon>Embryophyta</taxon>
        <taxon>Tracheophyta</taxon>
        <taxon>Spermatophyta</taxon>
        <taxon>Magnoliopsida</taxon>
        <taxon>Magnoliidae</taxon>
        <taxon>Laurales</taxon>
        <taxon>Lauraceae</taxon>
        <taxon>Persea</taxon>
    </lineage>
</organism>
<name>A0ACC2KWJ0_PERAE</name>
<proteinExistence type="predicted"/>
<dbReference type="Proteomes" id="UP001234297">
    <property type="component" value="Chromosome 11"/>
</dbReference>
<reference evidence="1 2" key="1">
    <citation type="journal article" date="2022" name="Hortic Res">
        <title>A haplotype resolved chromosomal level avocado genome allows analysis of novel avocado genes.</title>
        <authorList>
            <person name="Nath O."/>
            <person name="Fletcher S.J."/>
            <person name="Hayward A."/>
            <person name="Shaw L.M."/>
            <person name="Masouleh A.K."/>
            <person name="Furtado A."/>
            <person name="Henry R.J."/>
            <person name="Mitter N."/>
        </authorList>
    </citation>
    <scope>NUCLEOTIDE SEQUENCE [LARGE SCALE GENOMIC DNA]</scope>
    <source>
        <strain evidence="2">cv. Hass</strain>
    </source>
</reference>
<sequence>MNSQNDDGKASLAAGADSSAKGKGIIPPHMQSGNTSPVGLHVNQTGSADRNQWGASTVSLKAWSKPGLLEKQGISSSIGTGRAYGNNWQAPKTDLMKQVGSGKTMPQSSNRDLHVASIPKPAGIPPPLKHGWQWASRGGSFNSTQSKDTEDIPPESETDPHHVDSASDDDELPEDSDDEFLSDDCDSDASQKSHETRNRNKWLRPFFEVLHGLTVEQMNEPLRQWHCPACHDGPGAIDWYQGLQPLIAHAKTKRTQRAKLHQEFFELLEEELRQRGTSAVPAGELFGKWRGLRETVTDHAIVWPPMVVIMNTLLEQDENDKWIGMGNQELLEYFDTYNAVKARHSYGPRGHRGMSVLIFEISAVGYLEAERLHKHFQEQGTDREAWARHPVLFYPGGQRQLYGYLACKNDMDIFNQHSHGKSKLKFEMKSYQEMVVSQMKQMSEDNQQLIWLKNKVAKQKQNEKALVETVGQMSNQLRIATEDSRIVRLRSKIQYDENKEEMDHMESFVKDKIDAIRESLETKEMAFEKLLQEERENAKQSNADSGSNEEHRLREEETAKFINRQSKGIEEFEAEREKLIQVLNNEKNEMKRRHFDEEVEFEKKFDAALTQLMENTIAYSLVTITIKSLSYLSMGIGKGRAIKKWNVSSMIFECDVFPSSRCRHENNINTRSDPTVLVICVLMGVDCGDGDVELSYLHPVYNFDMYFDA</sequence>
<evidence type="ECO:0000313" key="2">
    <source>
        <dbReference type="Proteomes" id="UP001234297"/>
    </source>
</evidence>
<protein>
    <submittedName>
        <fullName evidence="1">Uncharacterized protein</fullName>
    </submittedName>
</protein>
<accession>A0ACC2KWJ0</accession>
<comment type="caution">
    <text evidence="1">The sequence shown here is derived from an EMBL/GenBank/DDBJ whole genome shotgun (WGS) entry which is preliminary data.</text>
</comment>